<protein>
    <recommendedName>
        <fullName evidence="7">Glucose-methanol-choline oxidoreductase N-terminal domain-containing protein</fullName>
    </recommendedName>
</protein>
<dbReference type="Pfam" id="PF00732">
    <property type="entry name" value="GMC_oxred_N"/>
    <property type="match status" value="1"/>
</dbReference>
<dbReference type="PANTHER" id="PTHR47470">
    <property type="entry name" value="CHOLESTEROL OXIDASE"/>
    <property type="match status" value="1"/>
</dbReference>
<keyword evidence="9" id="KW-1185">Reference proteome</keyword>
<dbReference type="Gene3D" id="3.50.50.60">
    <property type="entry name" value="FAD/NAD(P)-binding domain"/>
    <property type="match status" value="1"/>
</dbReference>
<dbReference type="Proteomes" id="UP001203761">
    <property type="component" value="Unassembled WGS sequence"/>
</dbReference>
<evidence type="ECO:0000259" key="7">
    <source>
        <dbReference type="Pfam" id="PF00732"/>
    </source>
</evidence>
<name>A0ABT0R2F5_9MICO</name>
<proteinExistence type="inferred from homology"/>
<dbReference type="InterPro" id="IPR036188">
    <property type="entry name" value="FAD/NAD-bd_sf"/>
</dbReference>
<accession>A0ABT0R2F5</accession>
<evidence type="ECO:0000256" key="4">
    <source>
        <dbReference type="ARBA" id="ARBA00022827"/>
    </source>
</evidence>
<gene>
    <name evidence="8" type="ORF">Bequi_06750</name>
</gene>
<feature type="domain" description="Glucose-methanol-choline oxidoreductase N-terminal" evidence="7">
    <location>
        <begin position="152"/>
        <end position="345"/>
    </location>
</feature>
<feature type="region of interest" description="Disordered" evidence="6">
    <location>
        <begin position="1"/>
        <end position="26"/>
    </location>
</feature>
<comment type="cofactor">
    <cofactor evidence="1">
        <name>FAD</name>
        <dbReference type="ChEBI" id="CHEBI:57692"/>
    </cofactor>
</comment>
<dbReference type="PROSITE" id="PS51318">
    <property type="entry name" value="TAT"/>
    <property type="match status" value="1"/>
</dbReference>
<evidence type="ECO:0000256" key="1">
    <source>
        <dbReference type="ARBA" id="ARBA00001974"/>
    </source>
</evidence>
<evidence type="ECO:0000256" key="6">
    <source>
        <dbReference type="SAM" id="MobiDB-lite"/>
    </source>
</evidence>
<dbReference type="SUPFAM" id="SSF54373">
    <property type="entry name" value="FAD-linked reductases, C-terminal domain"/>
    <property type="match status" value="1"/>
</dbReference>
<organism evidence="8 9">
    <name type="scientific">Brachybacterium equifaecis</name>
    <dbReference type="NCBI Taxonomy" id="2910770"/>
    <lineage>
        <taxon>Bacteria</taxon>
        <taxon>Bacillati</taxon>
        <taxon>Actinomycetota</taxon>
        <taxon>Actinomycetes</taxon>
        <taxon>Micrococcales</taxon>
        <taxon>Dermabacteraceae</taxon>
        <taxon>Brachybacterium</taxon>
    </lineage>
</organism>
<evidence type="ECO:0000256" key="3">
    <source>
        <dbReference type="ARBA" id="ARBA00022630"/>
    </source>
</evidence>
<keyword evidence="5" id="KW-0560">Oxidoreductase</keyword>
<evidence type="ECO:0000313" key="8">
    <source>
        <dbReference type="EMBL" id="MCL6423085.1"/>
    </source>
</evidence>
<feature type="compositionally biased region" description="Low complexity" evidence="6">
    <location>
        <begin position="17"/>
        <end position="26"/>
    </location>
</feature>
<evidence type="ECO:0000256" key="5">
    <source>
        <dbReference type="ARBA" id="ARBA00023002"/>
    </source>
</evidence>
<evidence type="ECO:0000256" key="2">
    <source>
        <dbReference type="ARBA" id="ARBA00010790"/>
    </source>
</evidence>
<comment type="similarity">
    <text evidence="2">Belongs to the GMC oxidoreductase family.</text>
</comment>
<dbReference type="InterPro" id="IPR052542">
    <property type="entry name" value="Cholesterol_Oxidase"/>
</dbReference>
<comment type="caution">
    <text evidence="8">The sequence shown here is derived from an EMBL/GenBank/DDBJ whole genome shotgun (WGS) entry which is preliminary data.</text>
</comment>
<keyword evidence="3" id="KW-0285">Flavoprotein</keyword>
<reference evidence="8" key="1">
    <citation type="submission" date="2022-02" db="EMBL/GenBank/DDBJ databases">
        <authorList>
            <person name="Lee M."/>
            <person name="Kim S.-J."/>
            <person name="Jung M.-Y."/>
        </authorList>
    </citation>
    <scope>NUCLEOTIDE SEQUENCE</scope>
    <source>
        <strain evidence="8">JHP9</strain>
    </source>
</reference>
<dbReference type="PANTHER" id="PTHR47470:SF1">
    <property type="entry name" value="FAD-DEPENDENT OXIDOREDUCTASE 2 FAD BINDING DOMAIN-CONTAINING PROTEIN"/>
    <property type="match status" value="1"/>
</dbReference>
<dbReference type="Gene3D" id="3.30.410.10">
    <property type="entry name" value="Cholesterol Oxidase, domain 2"/>
    <property type="match status" value="1"/>
</dbReference>
<dbReference type="EMBL" id="JAKNCJ010000002">
    <property type="protein sequence ID" value="MCL6423085.1"/>
    <property type="molecule type" value="Genomic_DNA"/>
</dbReference>
<dbReference type="SUPFAM" id="SSF51905">
    <property type="entry name" value="FAD/NAD(P)-binding domain"/>
    <property type="match status" value="1"/>
</dbReference>
<keyword evidence="4" id="KW-0274">FAD</keyword>
<evidence type="ECO:0000313" key="9">
    <source>
        <dbReference type="Proteomes" id="UP001203761"/>
    </source>
</evidence>
<dbReference type="InterPro" id="IPR006311">
    <property type="entry name" value="TAT_signal"/>
</dbReference>
<sequence>MNQPSPTDASARDVVAQRRPSGAAPSRRAVLGTAAWSAPLAIAASGAPALASSSTPLTDRIAIIGSGYGGAVAALRLGQAGKSVDLIEMGKDWTTDPGSFNKLTNPDGNSQWFLDRTDMPFAYLSGMDVVNRAIPRRAGVLGIEYFSGIKVYKGHGLGGGSLVNGGMAVTPRRSFFSQVPPQVDAAEMYSTYFPRANDALGVTAPPMDLVLESAWYQFTRVGVQQAKKAGIGHAMVPNVYDFEYMRREVVERETRSALAQEVIFGNNHGKKDLTKTYLATARRQSGVKVIPMTEVTAITQEADGTFTLAMKTIAFDRTVVSQSTARYGRVIMAAGSVGTAKLLMAAKATGAIRNLPAETGKRWGPNGNVVTSRRHRGIATGARQSGIPVAGITTWDDSPASVFAEVAPLPTGLEMETSLYLAITNNPNEAQYQRNAATGALELTWTPAMAAPGVSAMTNVMNRMNAVDGGTVRTDLFEGPKAYADFLTYHPLGGMVLGEATDLSGTAAGMTITETATPIGSRKGSEFAFTISQPLAAGASVTLPLRYFVKPPMINVAFQLFVRASVPNAAMSGGVALSERLGRVNAINTYNA</sequence>
<dbReference type="RefSeq" id="WP_249737178.1">
    <property type="nucleotide sequence ID" value="NZ_JAKNCJ010000002.1"/>
</dbReference>
<dbReference type="InterPro" id="IPR000172">
    <property type="entry name" value="GMC_OxRdtase_N"/>
</dbReference>
<dbReference type="Pfam" id="PF22500">
    <property type="entry name" value="GMC_oxred_C_1st"/>
    <property type="match status" value="1"/>
</dbReference>